<dbReference type="RefSeq" id="WP_254083852.1">
    <property type="nucleotide sequence ID" value="NZ_JAHESE010000005.1"/>
</dbReference>
<keyword evidence="3" id="KW-0597">Phosphoprotein</keyword>
<dbReference type="SMART" id="SM00028">
    <property type="entry name" value="TPR"/>
    <property type="match status" value="3"/>
</dbReference>
<evidence type="ECO:0000256" key="5">
    <source>
        <dbReference type="ARBA" id="ARBA00022741"/>
    </source>
</evidence>
<dbReference type="AlphaFoldDB" id="A0AAP2DY94"/>
<evidence type="ECO:0000256" key="2">
    <source>
        <dbReference type="ARBA" id="ARBA00012438"/>
    </source>
</evidence>
<keyword evidence="10" id="KW-0812">Transmembrane</keyword>
<feature type="transmembrane region" description="Helical" evidence="10">
    <location>
        <begin position="412"/>
        <end position="435"/>
    </location>
</feature>
<dbReference type="InterPro" id="IPR050482">
    <property type="entry name" value="Sensor_HK_TwoCompSys"/>
</dbReference>
<dbReference type="SUPFAM" id="SSF48452">
    <property type="entry name" value="TPR-like"/>
    <property type="match status" value="2"/>
</dbReference>
<dbReference type="InterPro" id="IPR011712">
    <property type="entry name" value="Sig_transdc_His_kin_sub3_dim/P"/>
</dbReference>
<keyword evidence="4" id="KW-0808">Transferase</keyword>
<keyword evidence="8" id="KW-0902">Two-component regulatory system</keyword>
<sequence length="662" mass="74290">MRSRIFLLCLSLTLALHASGQISYSLGDEGAYIARQEQEAAAATNDSIKANTYLKLSLLYRRINNAEKSKAALQQGIDLATQYPLLKAASYYYKTIVEFVPGDIAALEKKLVTSDSLLQAFDNLEAYKLRSIIWNNYGILQQMKGDEKGALEAFTNKAVQHAIQSGDFLVLGKSYKGIATIFMNSNQREKAAGYLQQAIAALRRAPRDNPINLTELIETYINTSENFVNLHWYDSARNTLRHARTLLAPYPASNLYMIFYFAEGVYLYKINQSAEAVKSLDKGIELATRFGAVLSLNRLLYAKYKALSNQKEYKKAAVVLAALLQSPHVFTVDKQLYYKELYSTYAALGNTRDAFRYAQQYITLSDSLHEQQLQQDIAELESKFKHAESERKITMLQAEKDRAATELHNNQLLAGLLGTLSLFLFVSIVLGVVLYRQRSAHYRQQLKDTEQQQQIQLARALMQGEEKERKRLAADLHDGLGGQLAGIKINLSRMATSTSHPDTQLQKVIEQLDVSANELRRIARNMMPESLLLMGLEPALKDMCDSLSTDTTSVVFQPFGIHRDIHPEIQINIYRIVQELLTNAVRHAQASEILVQCSQNSTRFFITLEDNGKGFDPAAVAKPGIGLSNARNRVEYLNGKLDITSAPGEGTTINIEFDVTTR</sequence>
<dbReference type="Pfam" id="PF02518">
    <property type="entry name" value="HATPase_c"/>
    <property type="match status" value="1"/>
</dbReference>
<evidence type="ECO:0000313" key="13">
    <source>
        <dbReference type="EMBL" id="MBT1708262.1"/>
    </source>
</evidence>
<name>A0AAP2DY94_9BACT</name>
<dbReference type="EMBL" id="JAHESE010000005">
    <property type="protein sequence ID" value="MBT1708262.1"/>
    <property type="molecule type" value="Genomic_DNA"/>
</dbReference>
<dbReference type="InterPro" id="IPR005467">
    <property type="entry name" value="His_kinase_dom"/>
</dbReference>
<evidence type="ECO:0000256" key="10">
    <source>
        <dbReference type="SAM" id="Phobius"/>
    </source>
</evidence>
<dbReference type="PANTHER" id="PTHR24421:SF10">
    <property type="entry name" value="NITRATE_NITRITE SENSOR PROTEIN NARQ"/>
    <property type="match status" value="1"/>
</dbReference>
<dbReference type="Gene3D" id="3.30.565.10">
    <property type="entry name" value="Histidine kinase-like ATPase, C-terminal domain"/>
    <property type="match status" value="1"/>
</dbReference>
<evidence type="ECO:0000259" key="12">
    <source>
        <dbReference type="PROSITE" id="PS50109"/>
    </source>
</evidence>
<dbReference type="SMART" id="SM00387">
    <property type="entry name" value="HATPase_c"/>
    <property type="match status" value="1"/>
</dbReference>
<keyword evidence="10" id="KW-1133">Transmembrane helix</keyword>
<comment type="catalytic activity">
    <reaction evidence="1">
        <text>ATP + protein L-histidine = ADP + protein N-phospho-L-histidine.</text>
        <dbReference type="EC" id="2.7.13.3"/>
    </reaction>
</comment>
<dbReference type="PANTHER" id="PTHR24421">
    <property type="entry name" value="NITRATE/NITRITE SENSOR PROTEIN NARX-RELATED"/>
    <property type="match status" value="1"/>
</dbReference>
<dbReference type="GO" id="GO:0005524">
    <property type="term" value="F:ATP binding"/>
    <property type="evidence" value="ECO:0007669"/>
    <property type="project" value="UniProtKB-KW"/>
</dbReference>
<dbReference type="PROSITE" id="PS50109">
    <property type="entry name" value="HIS_KIN"/>
    <property type="match status" value="1"/>
</dbReference>
<dbReference type="Gene3D" id="1.25.40.10">
    <property type="entry name" value="Tetratricopeptide repeat domain"/>
    <property type="match status" value="1"/>
</dbReference>
<evidence type="ECO:0000256" key="7">
    <source>
        <dbReference type="ARBA" id="ARBA00022840"/>
    </source>
</evidence>
<dbReference type="InterPro" id="IPR003594">
    <property type="entry name" value="HATPase_dom"/>
</dbReference>
<dbReference type="SUPFAM" id="SSF55874">
    <property type="entry name" value="ATPase domain of HSP90 chaperone/DNA topoisomerase II/histidine kinase"/>
    <property type="match status" value="1"/>
</dbReference>
<keyword evidence="9" id="KW-0175">Coiled coil</keyword>
<evidence type="ECO:0000256" key="11">
    <source>
        <dbReference type="SAM" id="SignalP"/>
    </source>
</evidence>
<evidence type="ECO:0000256" key="9">
    <source>
        <dbReference type="SAM" id="Coils"/>
    </source>
</evidence>
<dbReference type="GO" id="GO:0046983">
    <property type="term" value="F:protein dimerization activity"/>
    <property type="evidence" value="ECO:0007669"/>
    <property type="project" value="InterPro"/>
</dbReference>
<dbReference type="InterPro" id="IPR011990">
    <property type="entry name" value="TPR-like_helical_dom_sf"/>
</dbReference>
<dbReference type="CDD" id="cd16917">
    <property type="entry name" value="HATPase_UhpB-NarQ-NarX-like"/>
    <property type="match status" value="1"/>
</dbReference>
<evidence type="ECO:0000256" key="8">
    <source>
        <dbReference type="ARBA" id="ARBA00023012"/>
    </source>
</evidence>
<organism evidence="13 14">
    <name type="scientific">Dawidia cretensis</name>
    <dbReference type="NCBI Taxonomy" id="2782350"/>
    <lineage>
        <taxon>Bacteria</taxon>
        <taxon>Pseudomonadati</taxon>
        <taxon>Bacteroidota</taxon>
        <taxon>Cytophagia</taxon>
        <taxon>Cytophagales</taxon>
        <taxon>Chryseotaleaceae</taxon>
        <taxon>Dawidia</taxon>
    </lineage>
</organism>
<keyword evidence="14" id="KW-1185">Reference proteome</keyword>
<keyword evidence="10" id="KW-0472">Membrane</keyword>
<keyword evidence="5" id="KW-0547">Nucleotide-binding</keyword>
<gene>
    <name evidence="13" type="ORF">KK062_08505</name>
</gene>
<dbReference type="EC" id="2.7.13.3" evidence="2"/>
<feature type="chain" id="PRO_5043016870" description="histidine kinase" evidence="11">
    <location>
        <begin position="19"/>
        <end position="662"/>
    </location>
</feature>
<dbReference type="Gene3D" id="1.20.5.1930">
    <property type="match status" value="1"/>
</dbReference>
<evidence type="ECO:0000256" key="6">
    <source>
        <dbReference type="ARBA" id="ARBA00022777"/>
    </source>
</evidence>
<reference evidence="13 14" key="1">
    <citation type="submission" date="2021-05" db="EMBL/GenBank/DDBJ databases">
        <title>A Polyphasic approach of four new species of the genus Ohtaekwangia: Ohtaekwangia histidinii sp. nov., Ohtaekwangia cretensis sp. nov., Ohtaekwangia indiensis sp. nov., Ohtaekwangia reichenbachii sp. nov. from diverse environment.</title>
        <authorList>
            <person name="Octaviana S."/>
        </authorList>
    </citation>
    <scope>NUCLEOTIDE SEQUENCE [LARGE SCALE GENOMIC DNA]</scope>
    <source>
        <strain evidence="13 14">PWU5</strain>
    </source>
</reference>
<evidence type="ECO:0000256" key="4">
    <source>
        <dbReference type="ARBA" id="ARBA00022679"/>
    </source>
</evidence>
<keyword evidence="7 13" id="KW-0067">ATP-binding</keyword>
<accession>A0AAP2DY94</accession>
<proteinExistence type="predicted"/>
<dbReference type="GO" id="GO:0000155">
    <property type="term" value="F:phosphorelay sensor kinase activity"/>
    <property type="evidence" value="ECO:0007669"/>
    <property type="project" value="InterPro"/>
</dbReference>
<dbReference type="Pfam" id="PF07730">
    <property type="entry name" value="HisKA_3"/>
    <property type="match status" value="1"/>
</dbReference>
<evidence type="ECO:0000313" key="14">
    <source>
        <dbReference type="Proteomes" id="UP001319080"/>
    </source>
</evidence>
<feature type="coiled-coil region" evidence="9">
    <location>
        <begin position="370"/>
        <end position="406"/>
    </location>
</feature>
<evidence type="ECO:0000256" key="3">
    <source>
        <dbReference type="ARBA" id="ARBA00022553"/>
    </source>
</evidence>
<dbReference type="Proteomes" id="UP001319080">
    <property type="component" value="Unassembled WGS sequence"/>
</dbReference>
<comment type="caution">
    <text evidence="13">The sequence shown here is derived from an EMBL/GenBank/DDBJ whole genome shotgun (WGS) entry which is preliminary data.</text>
</comment>
<dbReference type="InterPro" id="IPR036890">
    <property type="entry name" value="HATPase_C_sf"/>
</dbReference>
<evidence type="ECO:0000256" key="1">
    <source>
        <dbReference type="ARBA" id="ARBA00000085"/>
    </source>
</evidence>
<protein>
    <recommendedName>
        <fullName evidence="2">histidine kinase</fullName>
        <ecNumber evidence="2">2.7.13.3</ecNumber>
    </recommendedName>
</protein>
<keyword evidence="11" id="KW-0732">Signal</keyword>
<dbReference type="InterPro" id="IPR019734">
    <property type="entry name" value="TPR_rpt"/>
</dbReference>
<dbReference type="GO" id="GO:0016020">
    <property type="term" value="C:membrane"/>
    <property type="evidence" value="ECO:0007669"/>
    <property type="project" value="InterPro"/>
</dbReference>
<keyword evidence="6" id="KW-0418">Kinase</keyword>
<feature type="signal peptide" evidence="11">
    <location>
        <begin position="1"/>
        <end position="18"/>
    </location>
</feature>
<feature type="domain" description="Histidine kinase" evidence="12">
    <location>
        <begin position="573"/>
        <end position="661"/>
    </location>
</feature>